<dbReference type="WBParaSite" id="RSKR_0000070500.1">
    <property type="protein sequence ID" value="RSKR_0000070500.1"/>
    <property type="gene ID" value="RSKR_0000070500"/>
</dbReference>
<dbReference type="Proteomes" id="UP000095286">
    <property type="component" value="Unplaced"/>
</dbReference>
<evidence type="ECO:0000313" key="1">
    <source>
        <dbReference type="Proteomes" id="UP000095286"/>
    </source>
</evidence>
<protein>
    <submittedName>
        <fullName evidence="2">Carbohydrate sulfotransferase</fullName>
    </submittedName>
</protein>
<evidence type="ECO:0000313" key="2">
    <source>
        <dbReference type="WBParaSite" id="RSKR_0000070500.1"/>
    </source>
</evidence>
<organism evidence="1 2">
    <name type="scientific">Rhabditophanes sp. KR3021</name>
    <dbReference type="NCBI Taxonomy" id="114890"/>
    <lineage>
        <taxon>Eukaryota</taxon>
        <taxon>Metazoa</taxon>
        <taxon>Ecdysozoa</taxon>
        <taxon>Nematoda</taxon>
        <taxon>Chromadorea</taxon>
        <taxon>Rhabditida</taxon>
        <taxon>Tylenchina</taxon>
        <taxon>Panagrolaimomorpha</taxon>
        <taxon>Strongyloidoidea</taxon>
        <taxon>Alloionematidae</taxon>
        <taxon>Rhabditophanes</taxon>
    </lineage>
</organism>
<reference evidence="2" key="1">
    <citation type="submission" date="2016-11" db="UniProtKB">
        <authorList>
            <consortium name="WormBaseParasite"/>
        </authorList>
    </citation>
    <scope>IDENTIFICATION</scope>
    <source>
        <strain evidence="2">KR3021</strain>
    </source>
</reference>
<accession>A0AC35TI38</accession>
<name>A0AC35TI38_9BILA</name>
<proteinExistence type="predicted"/>
<sequence>MGEVYLNVSLLRQDSSRELAKFCANKANVCLKPYQKLNEEFVRKVVIAPKYKMLNCIMPKCMSTVTSKIFSYLYDNESYKSFEWQQNGISSSHHLNDFSSIKNFLFNKKLGMNELKEWRLSVFIREPLDRIISAFIDKCYLERHYLELGLLYPGKELCYGCKTNLTCFLEKQYERSHLYDLKKITFTGYEDQHVFPMNWFCSFGELQHNYTIYKTSSDKSGTLRYRDNILEILKSQNVSNSEIEYIDKNIITRTLHNRTAKQLTMDLKIKKARSSIKNLSKLIGTLKNEVLSNIHLYKLFISMYYYDYILFDYNIPLPID</sequence>